<dbReference type="PANTHER" id="PTHR34614:SF2">
    <property type="entry name" value="TRANSPOSASE IS4-LIKE DOMAIN-CONTAINING PROTEIN"/>
    <property type="match status" value="1"/>
</dbReference>
<dbReference type="EMBL" id="BFAV01000010">
    <property type="protein sequence ID" value="GBF31956.1"/>
    <property type="molecule type" value="Genomic_DNA"/>
</dbReference>
<dbReference type="Proteomes" id="UP000239549">
    <property type="component" value="Unassembled WGS sequence"/>
</dbReference>
<dbReference type="Pfam" id="PF01609">
    <property type="entry name" value="DDE_Tnp_1"/>
    <property type="match status" value="1"/>
</dbReference>
<dbReference type="InterPro" id="IPR002559">
    <property type="entry name" value="Transposase_11"/>
</dbReference>
<protein>
    <submittedName>
        <fullName evidence="2">Mobile element protein</fullName>
    </submittedName>
</protein>
<keyword evidence="3" id="KW-1185">Reference proteome</keyword>
<dbReference type="RefSeq" id="WP_104370558.1">
    <property type="nucleotide sequence ID" value="NZ_BFAV01000010.1"/>
</dbReference>
<name>A0A2L2XCL2_9FIRM</name>
<gene>
    <name evidence="2" type="ORF">DCCM_0144</name>
</gene>
<dbReference type="AlphaFoldDB" id="A0A2L2XCL2"/>
<evidence type="ECO:0000313" key="3">
    <source>
        <dbReference type="Proteomes" id="UP000239549"/>
    </source>
</evidence>
<accession>A0A2L2XCL2</accession>
<dbReference type="GO" id="GO:0003677">
    <property type="term" value="F:DNA binding"/>
    <property type="evidence" value="ECO:0007669"/>
    <property type="project" value="InterPro"/>
</dbReference>
<proteinExistence type="predicted"/>
<sequence>MRLCLSKSKNATSLYVTKSIYEHGKRSTIVVEKLGTMAELERKLNGQDPIEWAKRYIEDLNRKEKEEKLEVIVKYSPAKVIAKDEQRSFNGGYLFLQQIYHELGLNGLCNEIAKKYKFTFDLNSVLSRLLYARIIYPSSKLATYQLSAKFIEQPAFELQHIYRALEVIAAETDYIQSSLYTNSLKRSKRNVGVLYYDCTNYFFEIKQEDGLKQYGVSKEHRPNPIVQMGLFMDGDGIPLAFNINKGNTNEQVTLRPLEERILSDFNLSRFIVCTDAGLASVDNRRFNDRGNRAFITTQSIKKLKSHLKAWALDPKEWISSIDGKIHDISKLDEGKDKDTVFYKQRWIKENGLEQKLIVTYSIKYHDYQQTVRNSQIERAQKLIKGNTVKLKKCNPNDYKRFIAKTYCTADGEVARHEIYNIDTGLIAKEEAFDGFYGVCTNLEDDASAIIRINHRRWEIEECFRIMKSEFKARPVYLSRDDRIKAHFTTCFLSLVIFRFLEKKLHERYTCQEIIHGLRDMNFLEVKGNGYLPAYTRTDFTDDLHEVAGFRTDYQIVSSSQMKKIFRLTKS</sequence>
<dbReference type="OrthoDB" id="9767746at2"/>
<evidence type="ECO:0000313" key="2">
    <source>
        <dbReference type="EMBL" id="GBF31956.1"/>
    </source>
</evidence>
<feature type="domain" description="Transposase IS4-like" evidence="1">
    <location>
        <begin position="227"/>
        <end position="495"/>
    </location>
</feature>
<evidence type="ECO:0000259" key="1">
    <source>
        <dbReference type="Pfam" id="PF01609"/>
    </source>
</evidence>
<dbReference type="SUPFAM" id="SSF53098">
    <property type="entry name" value="Ribonuclease H-like"/>
    <property type="match status" value="1"/>
</dbReference>
<comment type="caution">
    <text evidence="2">The sequence shown here is derived from an EMBL/GenBank/DDBJ whole genome shotgun (WGS) entry which is preliminary data.</text>
</comment>
<dbReference type="GO" id="GO:0004803">
    <property type="term" value="F:transposase activity"/>
    <property type="evidence" value="ECO:0007669"/>
    <property type="project" value="InterPro"/>
</dbReference>
<organism evidence="2 3">
    <name type="scientific">Desulfocucumis palustris</name>
    <dbReference type="NCBI Taxonomy" id="1898651"/>
    <lineage>
        <taxon>Bacteria</taxon>
        <taxon>Bacillati</taxon>
        <taxon>Bacillota</taxon>
        <taxon>Clostridia</taxon>
        <taxon>Eubacteriales</taxon>
        <taxon>Desulfocucumaceae</taxon>
        <taxon>Desulfocucumis</taxon>
    </lineage>
</organism>
<dbReference type="InterPro" id="IPR012337">
    <property type="entry name" value="RNaseH-like_sf"/>
</dbReference>
<dbReference type="GO" id="GO:0006313">
    <property type="term" value="P:DNA transposition"/>
    <property type="evidence" value="ECO:0007669"/>
    <property type="project" value="InterPro"/>
</dbReference>
<reference evidence="3" key="1">
    <citation type="submission" date="2018-02" db="EMBL/GenBank/DDBJ databases">
        <title>Genome sequence of Desulfocucumis palustris strain NAW-5.</title>
        <authorList>
            <person name="Watanabe M."/>
            <person name="Kojima H."/>
            <person name="Fukui M."/>
        </authorList>
    </citation>
    <scope>NUCLEOTIDE SEQUENCE [LARGE SCALE GENOMIC DNA]</scope>
    <source>
        <strain evidence="3">NAW-5</strain>
    </source>
</reference>
<dbReference type="PANTHER" id="PTHR34614">
    <property type="match status" value="1"/>
</dbReference>